<protein>
    <submittedName>
        <fullName evidence="3">Uncharacterized protein</fullName>
    </submittedName>
</protein>
<feature type="domain" description="Apea-like HEPN" evidence="1">
    <location>
        <begin position="330"/>
        <end position="468"/>
    </location>
</feature>
<dbReference type="InterPro" id="IPR041223">
    <property type="entry name" value="ApeA_NTD"/>
</dbReference>
<sequence length="493" mass="55394">MSQDAEKEARLDTTLFDSFEYQGYFWLPATPDRKIPGVVRFASSDITLSLLGMLVETTLQQLAVVGPPFKADIILGQAQNGKKLTLYECTQIGTSTTIPHGTGSSTLSAGCLLIGKHFGSKADLLFHSLSINYLHLEEWLAYKPFPPQDEEKDAAGETTTYLSRYVVPDKLNYPVASLGCDILIDSQMFFGGFASFHKESREHVALLTVKPAAKQPFDWFLERIVDLQNLLTLLIGEPTFPKRTVLYGDEIAGPGFTYREDIQLFFHPAHGKIGERLHPVKMLAMFPAVSAHFGTILDSWFAKRELLENVCDLFFGVIYNNYLFLQFRFLGLIQALETYCRRVQGGKYLPEADYEKIAAALKAALPTTTPQDLRNSLVQGKIKYGNEYSLRKRLRELLCSLEDDTTKLVTPTLGKFCEEVTATRNYLTHYSSELQAQAFKGGDLYAAYLRLRLLVTIVLLKELGLDEKAIRDLLANSHSRLAESARMGYTVYV</sequence>
<comment type="caution">
    <text evidence="3">The sequence shown here is derived from an EMBL/GenBank/DDBJ whole genome shotgun (WGS) entry which is preliminary data.</text>
</comment>
<dbReference type="RefSeq" id="WP_088253233.1">
    <property type="nucleotide sequence ID" value="NZ_NIDE01000002.1"/>
</dbReference>
<reference evidence="4" key="1">
    <citation type="submission" date="2017-06" db="EMBL/GenBank/DDBJ databases">
        <title>Genome analysis of Fimbriiglobus ruber SP5, the first member of the order Planctomycetales with confirmed chitinolytic capability.</title>
        <authorList>
            <person name="Ravin N.V."/>
            <person name="Rakitin A.L."/>
            <person name="Ivanova A.A."/>
            <person name="Beletsky A.V."/>
            <person name="Kulichevskaya I.S."/>
            <person name="Mardanov A.V."/>
            <person name="Dedysh S.N."/>
        </authorList>
    </citation>
    <scope>NUCLEOTIDE SEQUENCE [LARGE SCALE GENOMIC DNA]</scope>
    <source>
        <strain evidence="4">SP5</strain>
    </source>
</reference>
<evidence type="ECO:0000313" key="3">
    <source>
        <dbReference type="EMBL" id="OWK45507.1"/>
    </source>
</evidence>
<dbReference type="InterPro" id="IPR041229">
    <property type="entry name" value="HEPN_Apea"/>
</dbReference>
<dbReference type="EMBL" id="NIDE01000002">
    <property type="protein sequence ID" value="OWK45507.1"/>
    <property type="molecule type" value="Genomic_DNA"/>
</dbReference>
<name>A0A225EAS6_9BACT</name>
<dbReference type="AlphaFoldDB" id="A0A225EAS6"/>
<gene>
    <name evidence="3" type="ORF">FRUB_01838</name>
</gene>
<evidence type="ECO:0000313" key="4">
    <source>
        <dbReference type="Proteomes" id="UP000214646"/>
    </source>
</evidence>
<dbReference type="OrthoDB" id="287157at2"/>
<accession>A0A225EAS6</accession>
<proteinExistence type="predicted"/>
<keyword evidence="4" id="KW-1185">Reference proteome</keyword>
<dbReference type="Proteomes" id="UP000214646">
    <property type="component" value="Unassembled WGS sequence"/>
</dbReference>
<organism evidence="3 4">
    <name type="scientific">Fimbriiglobus ruber</name>
    <dbReference type="NCBI Taxonomy" id="1908690"/>
    <lineage>
        <taxon>Bacteria</taxon>
        <taxon>Pseudomonadati</taxon>
        <taxon>Planctomycetota</taxon>
        <taxon>Planctomycetia</taxon>
        <taxon>Gemmatales</taxon>
        <taxon>Gemmataceae</taxon>
        <taxon>Fimbriiglobus</taxon>
    </lineage>
</organism>
<dbReference type="Pfam" id="PF18862">
    <property type="entry name" value="ApeA_NTD1"/>
    <property type="match status" value="1"/>
</dbReference>
<feature type="domain" description="ApeA N-terminal" evidence="2">
    <location>
        <begin position="20"/>
        <end position="300"/>
    </location>
</feature>
<dbReference type="Pfam" id="PF18739">
    <property type="entry name" value="HEPN_Apea"/>
    <property type="match status" value="1"/>
</dbReference>
<evidence type="ECO:0000259" key="2">
    <source>
        <dbReference type="Pfam" id="PF18862"/>
    </source>
</evidence>
<evidence type="ECO:0000259" key="1">
    <source>
        <dbReference type="Pfam" id="PF18739"/>
    </source>
</evidence>